<dbReference type="PANTHER" id="PTHR19300">
    <property type="entry name" value="BETA-1,4-GALACTOSYLTRANSFERASE"/>
    <property type="match status" value="1"/>
</dbReference>
<dbReference type="GO" id="GO:0008378">
    <property type="term" value="F:galactosyltransferase activity"/>
    <property type="evidence" value="ECO:0007669"/>
    <property type="project" value="TreeGrafter"/>
</dbReference>
<protein>
    <recommendedName>
        <fullName evidence="3">Galactosyltransferase C-terminal domain-containing protein</fullName>
    </recommendedName>
</protein>
<dbReference type="Pfam" id="PF02709">
    <property type="entry name" value="Glyco_transf_7C"/>
    <property type="match status" value="1"/>
</dbReference>
<dbReference type="GO" id="GO:0006688">
    <property type="term" value="P:glycosphingolipid biosynthetic process"/>
    <property type="evidence" value="ECO:0007669"/>
    <property type="project" value="TreeGrafter"/>
</dbReference>
<keyword evidence="1" id="KW-0808">Transferase</keyword>
<sequence>MITKCVQCICALVIFIAVYFPSRHARHYDYIHLKDVISELVFNINNKFSQEKNCEYGALILNNTEIIIADVTQTKYFIPPLIGGEFIPQTFTVEQNNTLPFNRAEMMNYGAKIAIESNIYGCSHRPRHMSSSLDTFRYNLPYLTLFGGAISILTSHFKKVNGMSNLFFGWGGEDDNFYNRLESHQILPYRFDPELSRYTMLIHKKQLKNDKRFQILNKPLNIENDGLNRLNRRYLVIPENLFTRIVVN</sequence>
<dbReference type="InterPro" id="IPR029044">
    <property type="entry name" value="Nucleotide-diphossugar_trans"/>
</dbReference>
<reference evidence="4" key="1">
    <citation type="submission" date="2020-08" db="EMBL/GenBank/DDBJ databases">
        <title>Genome sequencing and assembly of the red palm weevil Rhynchophorus ferrugineus.</title>
        <authorList>
            <person name="Dias G.B."/>
            <person name="Bergman C.M."/>
            <person name="Manee M."/>
        </authorList>
    </citation>
    <scope>NUCLEOTIDE SEQUENCE</scope>
    <source>
        <strain evidence="4">AA-2017</strain>
        <tissue evidence="4">Whole larva</tissue>
    </source>
</reference>
<dbReference type="SUPFAM" id="SSF53448">
    <property type="entry name" value="Nucleotide-diphospho-sugar transferases"/>
    <property type="match status" value="1"/>
</dbReference>
<dbReference type="PANTHER" id="PTHR19300:SF48">
    <property type="entry name" value="BETA-1,4-N-ACETYLGALACTOSAMINYLTRANSFERASE"/>
    <property type="match status" value="1"/>
</dbReference>
<evidence type="ECO:0000313" key="4">
    <source>
        <dbReference type="EMBL" id="KAF7267943.1"/>
    </source>
</evidence>
<comment type="caution">
    <text evidence="4">The sequence shown here is derived from an EMBL/GenBank/DDBJ whole genome shotgun (WGS) entry which is preliminary data.</text>
</comment>
<dbReference type="GO" id="GO:0033842">
    <property type="term" value="F:N-acetyl-beta-glucosaminyl-derivative 4-beta-N-acetylgalactosaminyltransferase activity"/>
    <property type="evidence" value="ECO:0007669"/>
    <property type="project" value="TreeGrafter"/>
</dbReference>
<dbReference type="GO" id="GO:0005794">
    <property type="term" value="C:Golgi apparatus"/>
    <property type="evidence" value="ECO:0007669"/>
    <property type="project" value="TreeGrafter"/>
</dbReference>
<feature type="domain" description="Galactosyltransferase C-terminal" evidence="3">
    <location>
        <begin position="127"/>
        <end position="204"/>
    </location>
</feature>
<name>A0A834M1Y9_RHYFE</name>
<dbReference type="GO" id="GO:0005975">
    <property type="term" value="P:carbohydrate metabolic process"/>
    <property type="evidence" value="ECO:0007669"/>
    <property type="project" value="InterPro"/>
</dbReference>
<feature type="chain" id="PRO_5032820489" description="Galactosyltransferase C-terminal domain-containing protein" evidence="2">
    <location>
        <begin position="26"/>
        <end position="248"/>
    </location>
</feature>
<accession>A0A834M1Y9</accession>
<dbReference type="InterPro" id="IPR003859">
    <property type="entry name" value="Galactosyl_T"/>
</dbReference>
<organism evidence="4 5">
    <name type="scientific">Rhynchophorus ferrugineus</name>
    <name type="common">Red palm weevil</name>
    <name type="synonym">Curculio ferrugineus</name>
    <dbReference type="NCBI Taxonomy" id="354439"/>
    <lineage>
        <taxon>Eukaryota</taxon>
        <taxon>Metazoa</taxon>
        <taxon>Ecdysozoa</taxon>
        <taxon>Arthropoda</taxon>
        <taxon>Hexapoda</taxon>
        <taxon>Insecta</taxon>
        <taxon>Pterygota</taxon>
        <taxon>Neoptera</taxon>
        <taxon>Endopterygota</taxon>
        <taxon>Coleoptera</taxon>
        <taxon>Polyphaga</taxon>
        <taxon>Cucujiformia</taxon>
        <taxon>Curculionidae</taxon>
        <taxon>Dryophthorinae</taxon>
        <taxon>Rhynchophorus</taxon>
    </lineage>
</organism>
<evidence type="ECO:0000256" key="1">
    <source>
        <dbReference type="ARBA" id="ARBA00022679"/>
    </source>
</evidence>
<dbReference type="EMBL" id="JAACXV010014364">
    <property type="protein sequence ID" value="KAF7267943.1"/>
    <property type="molecule type" value="Genomic_DNA"/>
</dbReference>
<evidence type="ECO:0000259" key="3">
    <source>
        <dbReference type="Pfam" id="PF02709"/>
    </source>
</evidence>
<gene>
    <name evidence="4" type="ORF">GWI33_018887</name>
</gene>
<dbReference type="Proteomes" id="UP000625711">
    <property type="component" value="Unassembled WGS sequence"/>
</dbReference>
<feature type="signal peptide" evidence="2">
    <location>
        <begin position="1"/>
        <end position="25"/>
    </location>
</feature>
<dbReference type="OrthoDB" id="10038994at2759"/>
<dbReference type="GO" id="GO:0016020">
    <property type="term" value="C:membrane"/>
    <property type="evidence" value="ECO:0007669"/>
    <property type="project" value="GOC"/>
</dbReference>
<dbReference type="Gene3D" id="3.90.550.10">
    <property type="entry name" value="Spore Coat Polysaccharide Biosynthesis Protein SpsA, Chain A"/>
    <property type="match status" value="1"/>
</dbReference>
<evidence type="ECO:0000313" key="5">
    <source>
        <dbReference type="Proteomes" id="UP000625711"/>
    </source>
</evidence>
<keyword evidence="5" id="KW-1185">Reference proteome</keyword>
<proteinExistence type="predicted"/>
<keyword evidence="2" id="KW-0732">Signal</keyword>
<dbReference type="AlphaFoldDB" id="A0A834M1Y9"/>
<evidence type="ECO:0000256" key="2">
    <source>
        <dbReference type="SAM" id="SignalP"/>
    </source>
</evidence>
<dbReference type="InterPro" id="IPR027791">
    <property type="entry name" value="Galactosyl_T_C"/>
</dbReference>